<reference evidence="1 2" key="1">
    <citation type="submission" date="2020-07" db="EMBL/GenBank/DDBJ databases">
        <title>Sequencing the genomes of 1000 actinobacteria strains.</title>
        <authorList>
            <person name="Klenk H.-P."/>
        </authorList>
    </citation>
    <scope>NUCLEOTIDE SEQUENCE [LARGE SCALE GENOMIC DNA]</scope>
    <source>
        <strain evidence="1 2">DSM 100723</strain>
    </source>
</reference>
<evidence type="ECO:0000313" key="2">
    <source>
        <dbReference type="Proteomes" id="UP000523079"/>
    </source>
</evidence>
<evidence type="ECO:0000313" key="1">
    <source>
        <dbReference type="EMBL" id="MBA8794930.1"/>
    </source>
</evidence>
<dbReference type="EMBL" id="JACGWT010000004">
    <property type="protein sequence ID" value="MBA8794930.1"/>
    <property type="molecule type" value="Genomic_DNA"/>
</dbReference>
<name>A0A7W3ITI2_9ACTN</name>
<sequence>MSVADYRLADTVTRAIQDAVLEGTRRYWLRRADQLEECRPQPGDFVGLASAEEIAATDARLAEAARLCRHRASLAAESWCAP</sequence>
<dbReference type="RefSeq" id="WP_182560559.1">
    <property type="nucleotide sequence ID" value="NZ_JACGWT010000004.1"/>
</dbReference>
<gene>
    <name evidence="1" type="ORF">FHX74_002558</name>
</gene>
<dbReference type="AlphaFoldDB" id="A0A7W3ITI2"/>
<accession>A0A7W3ITI2</accession>
<proteinExistence type="predicted"/>
<keyword evidence="2" id="KW-1185">Reference proteome</keyword>
<protein>
    <submittedName>
        <fullName evidence="1">Uncharacterized protein</fullName>
    </submittedName>
</protein>
<comment type="caution">
    <text evidence="1">The sequence shown here is derived from an EMBL/GenBank/DDBJ whole genome shotgun (WGS) entry which is preliminary data.</text>
</comment>
<dbReference type="Proteomes" id="UP000523079">
    <property type="component" value="Unassembled WGS sequence"/>
</dbReference>
<organism evidence="1 2">
    <name type="scientific">Microlunatus kandeliicorticis</name>
    <dbReference type="NCBI Taxonomy" id="1759536"/>
    <lineage>
        <taxon>Bacteria</taxon>
        <taxon>Bacillati</taxon>
        <taxon>Actinomycetota</taxon>
        <taxon>Actinomycetes</taxon>
        <taxon>Propionibacteriales</taxon>
        <taxon>Propionibacteriaceae</taxon>
        <taxon>Microlunatus</taxon>
    </lineage>
</organism>